<feature type="transmembrane region" description="Helical" evidence="1">
    <location>
        <begin position="248"/>
        <end position="266"/>
    </location>
</feature>
<proteinExistence type="predicted"/>
<keyword evidence="1" id="KW-1133">Transmembrane helix</keyword>
<dbReference type="RefSeq" id="WP_379142224.1">
    <property type="nucleotide sequence ID" value="NZ_JBHUEN010000021.1"/>
</dbReference>
<feature type="transmembrane region" description="Helical" evidence="1">
    <location>
        <begin position="12"/>
        <end position="33"/>
    </location>
</feature>
<protein>
    <recommendedName>
        <fullName evidence="4">Transmembrane protein</fullName>
    </recommendedName>
</protein>
<reference evidence="3" key="1">
    <citation type="journal article" date="2019" name="Int. J. Syst. Evol. Microbiol.">
        <title>The Global Catalogue of Microorganisms (GCM) 10K type strain sequencing project: providing services to taxonomists for standard genome sequencing and annotation.</title>
        <authorList>
            <consortium name="The Broad Institute Genomics Platform"/>
            <consortium name="The Broad Institute Genome Sequencing Center for Infectious Disease"/>
            <person name="Wu L."/>
            <person name="Ma J."/>
        </authorList>
    </citation>
    <scope>NUCLEOTIDE SEQUENCE [LARGE SCALE GENOMIC DNA]</scope>
    <source>
        <strain evidence="3">CCUG 56029</strain>
    </source>
</reference>
<dbReference type="Proteomes" id="UP001597213">
    <property type="component" value="Unassembled WGS sequence"/>
</dbReference>
<dbReference type="EMBL" id="JBHUEN010000021">
    <property type="protein sequence ID" value="MFD1881953.1"/>
    <property type="molecule type" value="Genomic_DNA"/>
</dbReference>
<feature type="transmembrane region" description="Helical" evidence="1">
    <location>
        <begin position="108"/>
        <end position="135"/>
    </location>
</feature>
<evidence type="ECO:0008006" key="4">
    <source>
        <dbReference type="Google" id="ProtNLM"/>
    </source>
</evidence>
<keyword evidence="1" id="KW-0812">Transmembrane</keyword>
<gene>
    <name evidence="2" type="ORF">ACFSCT_09510</name>
</gene>
<keyword evidence="1" id="KW-0472">Membrane</keyword>
<comment type="caution">
    <text evidence="2">The sequence shown here is derived from an EMBL/GenBank/DDBJ whole genome shotgun (WGS) entry which is preliminary data.</text>
</comment>
<feature type="transmembrane region" description="Helical" evidence="1">
    <location>
        <begin position="147"/>
        <end position="170"/>
    </location>
</feature>
<name>A0ABW4R6W6_9RHOB</name>
<accession>A0ABW4R6W6</accession>
<evidence type="ECO:0000313" key="3">
    <source>
        <dbReference type="Proteomes" id="UP001597213"/>
    </source>
</evidence>
<feature type="transmembrane region" description="Helical" evidence="1">
    <location>
        <begin position="393"/>
        <end position="412"/>
    </location>
</feature>
<evidence type="ECO:0000256" key="1">
    <source>
        <dbReference type="SAM" id="Phobius"/>
    </source>
</evidence>
<evidence type="ECO:0000313" key="2">
    <source>
        <dbReference type="EMBL" id="MFD1881953.1"/>
    </source>
</evidence>
<feature type="transmembrane region" description="Helical" evidence="1">
    <location>
        <begin position="286"/>
        <end position="307"/>
    </location>
</feature>
<sequence length="447" mass="46946">MLGTHLSRWTLAWFGSALVFLLASCCLALFGGVGQADWSGGAGLALVHLFALGWLCQVMLGALIQFVPVLAAHPLALPVLALPALIATSLGTAGLAAGFLFLDGHDALGPLFLTGPAALALGFTLVAVMVGATLLTPARLRLEGVGLVVLAFAALGGLWVSGAAMVLTLSGSGVMVDLGQTLPLHMLFGIGGWLSVAAFGVSYKLFAMFLLAPEQGGILRKAVFFMANAAVALLLTALVLVFTGRSAGWALAIVVGLIPLNAGLYLAEIARLWRSRRRPLPEPNMLWSRAALIFLGLAAVIALPGWYRGGVWAETAVFVAIVGWLSTLTLAQMVKIVSFLTWIQIFAPRIGRQPIPMVQKLTDAKATGWCLALWSAGTFAGAVSLLLASPLCFRFAAALLTLGAFGIIRELIAIRHLSHLAPTERPAALPHLILPFNPTRQPAESHP</sequence>
<feature type="transmembrane region" description="Helical" evidence="1">
    <location>
        <begin position="366"/>
        <end position="387"/>
    </location>
</feature>
<feature type="transmembrane region" description="Helical" evidence="1">
    <location>
        <begin position="79"/>
        <end position="102"/>
    </location>
</feature>
<keyword evidence="3" id="KW-1185">Reference proteome</keyword>
<feature type="transmembrane region" description="Helical" evidence="1">
    <location>
        <begin position="319"/>
        <end position="345"/>
    </location>
</feature>
<organism evidence="2 3">
    <name type="scientific">Paracoccus pacificus</name>
    <dbReference type="NCBI Taxonomy" id="1463598"/>
    <lineage>
        <taxon>Bacteria</taxon>
        <taxon>Pseudomonadati</taxon>
        <taxon>Pseudomonadota</taxon>
        <taxon>Alphaproteobacteria</taxon>
        <taxon>Rhodobacterales</taxon>
        <taxon>Paracoccaceae</taxon>
        <taxon>Paracoccus</taxon>
    </lineage>
</organism>
<feature type="transmembrane region" description="Helical" evidence="1">
    <location>
        <begin position="190"/>
        <end position="211"/>
    </location>
</feature>
<feature type="transmembrane region" description="Helical" evidence="1">
    <location>
        <begin position="45"/>
        <end position="67"/>
    </location>
</feature>
<feature type="transmembrane region" description="Helical" evidence="1">
    <location>
        <begin position="223"/>
        <end position="242"/>
    </location>
</feature>